<dbReference type="RefSeq" id="YP_009147534.1">
    <property type="nucleotide sequence ID" value="NC_027340.1"/>
</dbReference>
<proteinExistence type="predicted"/>
<dbReference type="Proteomes" id="UP000030322">
    <property type="component" value="Segment"/>
</dbReference>
<accession>A0A0A0YSM9</accession>
<dbReference type="EMBL" id="KP037007">
    <property type="protein sequence ID" value="AIX13030.1"/>
    <property type="molecule type" value="Genomic_DNA"/>
</dbReference>
<name>A0A0A0YSM9_9CAUD</name>
<organism evidence="1 2">
    <name type="scientific">Erwinia phage phiEa2809</name>
    <dbReference type="NCBI Taxonomy" id="1564096"/>
    <lineage>
        <taxon>Viruses</taxon>
        <taxon>Duplodnaviria</taxon>
        <taxon>Heunggongvirae</taxon>
        <taxon>Uroviricota</taxon>
        <taxon>Caudoviricetes</taxon>
        <taxon>Pantevenvirales</taxon>
        <taxon>Ackermannviridae</taxon>
        <taxon>Nezavisimistyvirus</taxon>
        <taxon>Nezavisimistyvirus Ea2809</taxon>
    </lineage>
</organism>
<protein>
    <submittedName>
        <fullName evidence="1">Uncharacterized protein</fullName>
    </submittedName>
</protein>
<evidence type="ECO:0000313" key="1">
    <source>
        <dbReference type="EMBL" id="AIX13030.1"/>
    </source>
</evidence>
<reference evidence="1 2" key="1">
    <citation type="submission" date="2014-10" db="EMBL/GenBank/DDBJ databases">
        <title>Characterization of a new ViI-like Erwinia amylovora bacteriophage.</title>
        <authorList>
            <person name="Lagonenko A.L."/>
            <person name="Valentovich L.N."/>
        </authorList>
    </citation>
    <scope>NUCLEOTIDE SEQUENCE [LARGE SCALE GENOMIC DNA]</scope>
</reference>
<sequence length="66" mass="7532">MMLCSVCGPKKYLDGTVTGAGKWHNRFARTFLPLGMFETNDVGNLCHKETKSEDYWPYEIKNSGQE</sequence>
<evidence type="ECO:0000313" key="2">
    <source>
        <dbReference type="Proteomes" id="UP000030322"/>
    </source>
</evidence>
<dbReference type="KEGG" id="vg:24623150"/>
<dbReference type="GeneID" id="24623150"/>
<dbReference type="OrthoDB" id="38912at10239"/>
<gene>
    <name evidence="1" type="ORF">NW77_022</name>
</gene>
<keyword evidence="2" id="KW-1185">Reference proteome</keyword>